<organism evidence="1 2">
    <name type="scientific">Streptomyces mexicanus</name>
    <dbReference type="NCBI Taxonomy" id="178566"/>
    <lineage>
        <taxon>Bacteria</taxon>
        <taxon>Bacillati</taxon>
        <taxon>Actinomycetota</taxon>
        <taxon>Actinomycetes</taxon>
        <taxon>Kitasatosporales</taxon>
        <taxon>Streptomycetaceae</taxon>
        <taxon>Streptomyces</taxon>
    </lineage>
</organism>
<dbReference type="RefSeq" id="WP_185946848.1">
    <property type="nucleotide sequence ID" value="NZ_JACMHY010000002.1"/>
</dbReference>
<keyword evidence="2" id="KW-1185">Reference proteome</keyword>
<accession>A0A7X1HWH4</accession>
<name>A0A7X1HWH4_9ACTN</name>
<evidence type="ECO:0000313" key="1">
    <source>
        <dbReference type="EMBL" id="MBC2864424.1"/>
    </source>
</evidence>
<comment type="caution">
    <text evidence="1">The sequence shown here is derived from an EMBL/GenBank/DDBJ whole genome shotgun (WGS) entry which is preliminary data.</text>
</comment>
<dbReference type="Proteomes" id="UP000517694">
    <property type="component" value="Unassembled WGS sequence"/>
</dbReference>
<sequence>MSAHDRGVGAAILKRLRLARGWSLADLARAIIAKAAELGQPLDASVASVQRSVARWETSKAPILPGERYQLLLAHLYARGADGQSSLGAGSDFAELLDAFAHLGESERRLDELRTLLVRTLTDSGGGLLALLGSSTQRALSSALGDPSRLDESLLDTVRLAVHDVNSQVGSVPFVRVQLLLAPIVESCRRLLDASVPEPLRPGLQAVAAQAYTLAGRAAFETRDDAAARALYAEATAAAGNAGQPWQRAVVHMSHALVTLYSTPGLDAAQQLVDAAVRDARAGESVTVRARAHALQAEIAARRGAEPNADAAERRRAERHARAALALAWYDLDSDRDGDPASSSFSPAHLRGFEGVTSLYVGDPHTAHDYFADSAAALAAPRERVQRAIVATDQALARIRLDEPESAAELLHGCIDAASETGGRVAAIRLRRARGDLRPWRREDWFGDLDDHLIESLGA</sequence>
<protein>
    <submittedName>
        <fullName evidence="1">Uncharacterized protein</fullName>
    </submittedName>
</protein>
<evidence type="ECO:0000313" key="2">
    <source>
        <dbReference type="Proteomes" id="UP000517694"/>
    </source>
</evidence>
<proteinExistence type="predicted"/>
<dbReference type="EMBL" id="JACMHY010000002">
    <property type="protein sequence ID" value="MBC2864424.1"/>
    <property type="molecule type" value="Genomic_DNA"/>
</dbReference>
<gene>
    <name evidence="1" type="ORF">H1R13_05250</name>
</gene>
<reference evidence="1 2" key="1">
    <citation type="submission" date="2020-08" db="EMBL/GenBank/DDBJ databases">
        <title>Whole-Genome Sequence of French Clinical Streptomyces mexicanus Strain Q0842.</title>
        <authorList>
            <person name="Boxberger M."/>
            <person name="La Scola B."/>
        </authorList>
    </citation>
    <scope>NUCLEOTIDE SEQUENCE [LARGE SCALE GENOMIC DNA]</scope>
    <source>
        <strain evidence="1 2">Marseille-Q0842</strain>
    </source>
</reference>
<dbReference type="AlphaFoldDB" id="A0A7X1HWH4"/>